<dbReference type="AlphaFoldDB" id="A0A6A3K3M4"/>
<organism evidence="1 2">
    <name type="scientific">Phytophthora rubi</name>
    <dbReference type="NCBI Taxonomy" id="129364"/>
    <lineage>
        <taxon>Eukaryota</taxon>
        <taxon>Sar</taxon>
        <taxon>Stramenopiles</taxon>
        <taxon>Oomycota</taxon>
        <taxon>Peronosporomycetes</taxon>
        <taxon>Peronosporales</taxon>
        <taxon>Peronosporaceae</taxon>
        <taxon>Phytophthora</taxon>
    </lineage>
</organism>
<protein>
    <submittedName>
        <fullName evidence="1">Uncharacterized protein</fullName>
    </submittedName>
</protein>
<comment type="caution">
    <text evidence="1">The sequence shown here is derived from an EMBL/GenBank/DDBJ whole genome shotgun (WGS) entry which is preliminary data.</text>
</comment>
<evidence type="ECO:0000313" key="2">
    <source>
        <dbReference type="Proteomes" id="UP000435112"/>
    </source>
</evidence>
<dbReference type="EMBL" id="QXFU01001624">
    <property type="protein sequence ID" value="KAE8998563.1"/>
    <property type="molecule type" value="Genomic_DNA"/>
</dbReference>
<proteinExistence type="predicted"/>
<evidence type="ECO:0000313" key="1">
    <source>
        <dbReference type="EMBL" id="KAE8998563.1"/>
    </source>
</evidence>
<name>A0A6A3K3M4_9STRA</name>
<accession>A0A6A3K3M4</accession>
<feature type="non-terminal residue" evidence="1">
    <location>
        <position position="51"/>
    </location>
</feature>
<reference evidence="1 2" key="1">
    <citation type="submission" date="2018-09" db="EMBL/GenBank/DDBJ databases">
        <title>Genomic investigation of the strawberry pathogen Phytophthora fragariae indicates pathogenicity is determined by transcriptional variation in three key races.</title>
        <authorList>
            <person name="Adams T.M."/>
            <person name="Armitage A.D."/>
            <person name="Sobczyk M.K."/>
            <person name="Bates H.J."/>
            <person name="Dunwell J.M."/>
            <person name="Nellist C.F."/>
            <person name="Harrison R.J."/>
        </authorList>
    </citation>
    <scope>NUCLEOTIDE SEQUENCE [LARGE SCALE GENOMIC DNA]</scope>
    <source>
        <strain evidence="1 2">SCRP324</strain>
    </source>
</reference>
<dbReference type="Proteomes" id="UP000435112">
    <property type="component" value="Unassembled WGS sequence"/>
</dbReference>
<sequence>MLECFRNAIDEGFGIILTNPNNNAISMRDGKQRLLIPARPVRRSAWTRSGA</sequence>
<gene>
    <name evidence="1" type="ORF">PR002_g18701</name>
</gene>